<dbReference type="GO" id="GO:0004556">
    <property type="term" value="F:alpha-amylase activity"/>
    <property type="evidence" value="ECO:0007669"/>
    <property type="project" value="TreeGrafter"/>
</dbReference>
<dbReference type="SMART" id="SM00642">
    <property type="entry name" value="Aamy"/>
    <property type="match status" value="1"/>
</dbReference>
<dbReference type="PANTHER" id="PTHR10357">
    <property type="entry name" value="ALPHA-AMYLASE FAMILY MEMBER"/>
    <property type="match status" value="1"/>
</dbReference>
<feature type="domain" description="Glycosyl hydrolase family 13 catalytic" evidence="3">
    <location>
        <begin position="10"/>
        <end position="381"/>
    </location>
</feature>
<comment type="similarity">
    <text evidence="1">Belongs to the glycosyl hydrolase 13 family.</text>
</comment>
<reference evidence="4" key="1">
    <citation type="submission" date="2020-10" db="EMBL/GenBank/DDBJ databases">
        <authorList>
            <person name="Gilroy R."/>
        </authorList>
    </citation>
    <scope>NUCLEOTIDE SEQUENCE</scope>
    <source>
        <strain evidence="4">1748</strain>
    </source>
</reference>
<dbReference type="Gene3D" id="3.90.400.10">
    <property type="entry name" value="Oligo-1,6-glucosidase, Domain 2"/>
    <property type="match status" value="1"/>
</dbReference>
<dbReference type="InterPro" id="IPR006047">
    <property type="entry name" value="GH13_cat_dom"/>
</dbReference>
<organism evidence="4 5">
    <name type="scientific">Candidatus Scatoplasma merdavium</name>
    <dbReference type="NCBI Taxonomy" id="2840932"/>
    <lineage>
        <taxon>Bacteria</taxon>
        <taxon>Bacillati</taxon>
        <taxon>Bacillota</taxon>
        <taxon>Bacilli</taxon>
        <taxon>Bacillales</taxon>
        <taxon>Candidatus Scatoplasma</taxon>
    </lineage>
</organism>
<evidence type="ECO:0000256" key="2">
    <source>
        <dbReference type="ARBA" id="ARBA00023295"/>
    </source>
</evidence>
<dbReference type="SUPFAM" id="SSF51445">
    <property type="entry name" value="(Trans)glycosidases"/>
    <property type="match status" value="1"/>
</dbReference>
<evidence type="ECO:0000313" key="5">
    <source>
        <dbReference type="Proteomes" id="UP000823629"/>
    </source>
</evidence>
<dbReference type="Pfam" id="PF00128">
    <property type="entry name" value="Alpha-amylase"/>
    <property type="match status" value="1"/>
</dbReference>
<dbReference type="Gene3D" id="3.20.20.80">
    <property type="entry name" value="Glycosidases"/>
    <property type="match status" value="1"/>
</dbReference>
<dbReference type="AlphaFoldDB" id="A0A9D9GT14"/>
<sequence>MKFKDLIFYEIYPNSYLDTNGDGFGDLQGIISKLDYIQGLGFNAIWLNPIYTSPFKDGGYDVSDPYLVDKRFGTNDDLKELIEKMHQRNMVLFLDLVPGHVSIQEKTFLKSSENVPNEEYDTFIWNNNVWNYNPKYRFISGMFDRNGCYMVNFFAHQAAINYGFNEIDDPSYQIPYKEAKKGREYIEKIMKFYLDMGVDGFRCDMADSLVKNDPSKKATIWTWKKIREDLYKQGVKKFYMTSEWSNPHRSLQAGFDSDFVLDHHDNFSHHLFRQGENGFTAPLLVNYNSKLYEMFVKDVNKRLLASKRFKGQLSLISGNHDTWRIANYLNQEELKLAYLFLFTFPGVPYLYYGDEIGMHTDTSLPSFEGGFQRTGSRTPMRWDASLNAGFSTSEKTFLPTNKGDTTVEEEERDPSSLLNVIKELIALRKSHEEFTSYDFHFVDFPLGYKRKDILVLINLKDEEASYSVKGNILYKLGDARYENGECHLAKHAAIVIQEEK</sequence>
<protein>
    <submittedName>
        <fullName evidence="4">Glycosylase</fullName>
    </submittedName>
</protein>
<keyword evidence="2" id="KW-0326">Glycosidase</keyword>
<accession>A0A9D9GT14</accession>
<dbReference type="EMBL" id="JADING010000130">
    <property type="protein sequence ID" value="MBO8414700.1"/>
    <property type="molecule type" value="Genomic_DNA"/>
</dbReference>
<dbReference type="InterPro" id="IPR017853">
    <property type="entry name" value="GH"/>
</dbReference>
<comment type="caution">
    <text evidence="4">The sequence shown here is derived from an EMBL/GenBank/DDBJ whole genome shotgun (WGS) entry which is preliminary data.</text>
</comment>
<dbReference type="InterPro" id="IPR045857">
    <property type="entry name" value="O16G_dom_2"/>
</dbReference>
<proteinExistence type="inferred from homology"/>
<name>A0A9D9GT14_9BACL</name>
<dbReference type="GO" id="GO:0009313">
    <property type="term" value="P:oligosaccharide catabolic process"/>
    <property type="evidence" value="ECO:0007669"/>
    <property type="project" value="TreeGrafter"/>
</dbReference>
<dbReference type="PANTHER" id="PTHR10357:SF179">
    <property type="entry name" value="NEUTRAL AND BASIC AMINO ACID TRANSPORT PROTEIN RBAT"/>
    <property type="match status" value="1"/>
</dbReference>
<evidence type="ECO:0000259" key="3">
    <source>
        <dbReference type="SMART" id="SM00642"/>
    </source>
</evidence>
<reference evidence="4" key="2">
    <citation type="journal article" date="2021" name="PeerJ">
        <title>Extensive microbial diversity within the chicken gut microbiome revealed by metagenomics and culture.</title>
        <authorList>
            <person name="Gilroy R."/>
            <person name="Ravi A."/>
            <person name="Getino M."/>
            <person name="Pursley I."/>
            <person name="Horton D.L."/>
            <person name="Alikhan N.F."/>
            <person name="Baker D."/>
            <person name="Gharbi K."/>
            <person name="Hall N."/>
            <person name="Watson M."/>
            <person name="Adriaenssens E.M."/>
            <person name="Foster-Nyarko E."/>
            <person name="Jarju S."/>
            <person name="Secka A."/>
            <person name="Antonio M."/>
            <person name="Oren A."/>
            <person name="Chaudhuri R.R."/>
            <person name="La Ragione R."/>
            <person name="Hildebrand F."/>
            <person name="Pallen M.J."/>
        </authorList>
    </citation>
    <scope>NUCLEOTIDE SEQUENCE</scope>
    <source>
        <strain evidence="4">1748</strain>
    </source>
</reference>
<gene>
    <name evidence="4" type="ORF">IAC78_04465</name>
</gene>
<evidence type="ECO:0000313" key="4">
    <source>
        <dbReference type="EMBL" id="MBO8414700.1"/>
    </source>
</evidence>
<dbReference type="Proteomes" id="UP000823629">
    <property type="component" value="Unassembled WGS sequence"/>
</dbReference>
<evidence type="ECO:0000256" key="1">
    <source>
        <dbReference type="ARBA" id="ARBA00008061"/>
    </source>
</evidence>
<keyword evidence="2" id="KW-0378">Hydrolase</keyword>